<keyword evidence="3" id="KW-0238">DNA-binding</keyword>
<feature type="domain" description="BZIP" evidence="7">
    <location>
        <begin position="37"/>
        <end position="100"/>
    </location>
</feature>
<dbReference type="GO" id="GO:0046982">
    <property type="term" value="F:protein heterodimerization activity"/>
    <property type="evidence" value="ECO:0007669"/>
    <property type="project" value="UniProtKB-ARBA"/>
</dbReference>
<gene>
    <name evidence="8" type="ORF">NCGR_LOCUS48936</name>
</gene>
<dbReference type="PROSITE" id="PS50217">
    <property type="entry name" value="BZIP"/>
    <property type="match status" value="1"/>
</dbReference>
<sequence length="176" mass="19348">MTLSGGTISSGTSSGSSHGTPSFGSEGDMVDLQARMELKRKRRMESNRESAKRSRQRKQQHLDDLNSQVDKLRTGKQQLMTALNITTQNYAAAEAQNSVLRTQMMELESRLCALREIICYMNANHVANAATTMNAHPATIMSGAANDDSFGASATAWNSGMQMVQQPIDHLLYQCF</sequence>
<comment type="caution">
    <text evidence="8">The sequence shown here is derived from an EMBL/GenBank/DDBJ whole genome shotgun (WGS) entry which is preliminary data.</text>
</comment>
<dbReference type="Pfam" id="PF00170">
    <property type="entry name" value="bZIP_1"/>
    <property type="match status" value="1"/>
</dbReference>
<dbReference type="FunFam" id="1.20.5.170:FF:000020">
    <property type="entry name" value="BZIP transcription factor"/>
    <property type="match status" value="1"/>
</dbReference>
<dbReference type="SMART" id="SM00338">
    <property type="entry name" value="BRLZ"/>
    <property type="match status" value="1"/>
</dbReference>
<evidence type="ECO:0000313" key="9">
    <source>
        <dbReference type="Proteomes" id="UP000604825"/>
    </source>
</evidence>
<evidence type="ECO:0000313" key="8">
    <source>
        <dbReference type="EMBL" id="CAD6265631.1"/>
    </source>
</evidence>
<keyword evidence="4" id="KW-0804">Transcription</keyword>
<dbReference type="SUPFAM" id="SSF57959">
    <property type="entry name" value="Leucine zipper domain"/>
    <property type="match status" value="1"/>
</dbReference>
<feature type="compositionally biased region" description="Low complexity" evidence="6">
    <location>
        <begin position="1"/>
        <end position="25"/>
    </location>
</feature>
<dbReference type="EMBL" id="CAJGYO010000013">
    <property type="protein sequence ID" value="CAD6265631.1"/>
    <property type="molecule type" value="Genomic_DNA"/>
</dbReference>
<dbReference type="GO" id="GO:0045893">
    <property type="term" value="P:positive regulation of DNA-templated transcription"/>
    <property type="evidence" value="ECO:0007669"/>
    <property type="project" value="TreeGrafter"/>
</dbReference>
<reference evidence="8" key="1">
    <citation type="submission" date="2020-10" db="EMBL/GenBank/DDBJ databases">
        <authorList>
            <person name="Han B."/>
            <person name="Lu T."/>
            <person name="Zhao Q."/>
            <person name="Huang X."/>
            <person name="Zhao Y."/>
        </authorList>
    </citation>
    <scope>NUCLEOTIDE SEQUENCE</scope>
</reference>
<dbReference type="GO" id="GO:0005634">
    <property type="term" value="C:nucleus"/>
    <property type="evidence" value="ECO:0007669"/>
    <property type="project" value="UniProtKB-SubCell"/>
</dbReference>
<evidence type="ECO:0000256" key="4">
    <source>
        <dbReference type="ARBA" id="ARBA00023163"/>
    </source>
</evidence>
<name>A0A811R6F6_9POAL</name>
<keyword evidence="5" id="KW-0539">Nucleus</keyword>
<dbReference type="Gene3D" id="1.20.5.170">
    <property type="match status" value="1"/>
</dbReference>
<comment type="subcellular location">
    <subcellularLocation>
        <location evidence="1">Nucleus</location>
    </subcellularLocation>
</comment>
<dbReference type="InterPro" id="IPR004827">
    <property type="entry name" value="bZIP"/>
</dbReference>
<evidence type="ECO:0000256" key="6">
    <source>
        <dbReference type="SAM" id="MobiDB-lite"/>
    </source>
</evidence>
<evidence type="ECO:0000256" key="2">
    <source>
        <dbReference type="ARBA" id="ARBA00023015"/>
    </source>
</evidence>
<dbReference type="PANTHER" id="PTHR45764">
    <property type="entry name" value="BZIP TRANSCRIPTION FACTOR 44"/>
    <property type="match status" value="1"/>
</dbReference>
<protein>
    <recommendedName>
        <fullName evidence="7">BZIP domain-containing protein</fullName>
    </recommendedName>
</protein>
<feature type="region of interest" description="Disordered" evidence="6">
    <location>
        <begin position="1"/>
        <end position="67"/>
    </location>
</feature>
<keyword evidence="2" id="KW-0805">Transcription regulation</keyword>
<dbReference type="InterPro" id="IPR046347">
    <property type="entry name" value="bZIP_sf"/>
</dbReference>
<dbReference type="InterPro" id="IPR045314">
    <property type="entry name" value="bZIP_plant_GBF1"/>
</dbReference>
<dbReference type="AlphaFoldDB" id="A0A811R6F6"/>
<dbReference type="PROSITE" id="PS00036">
    <property type="entry name" value="BZIP_BASIC"/>
    <property type="match status" value="1"/>
</dbReference>
<organism evidence="8 9">
    <name type="scientific">Miscanthus lutarioriparius</name>
    <dbReference type="NCBI Taxonomy" id="422564"/>
    <lineage>
        <taxon>Eukaryota</taxon>
        <taxon>Viridiplantae</taxon>
        <taxon>Streptophyta</taxon>
        <taxon>Embryophyta</taxon>
        <taxon>Tracheophyta</taxon>
        <taxon>Spermatophyta</taxon>
        <taxon>Magnoliopsida</taxon>
        <taxon>Liliopsida</taxon>
        <taxon>Poales</taxon>
        <taxon>Poaceae</taxon>
        <taxon>PACMAD clade</taxon>
        <taxon>Panicoideae</taxon>
        <taxon>Andropogonodae</taxon>
        <taxon>Andropogoneae</taxon>
        <taxon>Saccharinae</taxon>
        <taxon>Miscanthus</taxon>
    </lineage>
</organism>
<accession>A0A811R6F6</accession>
<dbReference type="OrthoDB" id="551672at2759"/>
<dbReference type="GO" id="GO:0000976">
    <property type="term" value="F:transcription cis-regulatory region binding"/>
    <property type="evidence" value="ECO:0007669"/>
    <property type="project" value="TreeGrafter"/>
</dbReference>
<evidence type="ECO:0000256" key="5">
    <source>
        <dbReference type="ARBA" id="ARBA00023242"/>
    </source>
</evidence>
<proteinExistence type="predicted"/>
<dbReference type="CDD" id="cd14702">
    <property type="entry name" value="bZIP_plant_GBF1"/>
    <property type="match status" value="1"/>
</dbReference>
<evidence type="ECO:0000256" key="1">
    <source>
        <dbReference type="ARBA" id="ARBA00004123"/>
    </source>
</evidence>
<evidence type="ECO:0000256" key="3">
    <source>
        <dbReference type="ARBA" id="ARBA00023125"/>
    </source>
</evidence>
<dbReference type="GO" id="GO:0003700">
    <property type="term" value="F:DNA-binding transcription factor activity"/>
    <property type="evidence" value="ECO:0007669"/>
    <property type="project" value="InterPro"/>
</dbReference>
<dbReference type="PANTHER" id="PTHR45764:SF75">
    <property type="entry name" value="LIGHT-INDUCIBLE PROTEIN CPRF-2"/>
    <property type="match status" value="1"/>
</dbReference>
<keyword evidence="9" id="KW-1185">Reference proteome</keyword>
<dbReference type="Proteomes" id="UP000604825">
    <property type="component" value="Unassembled WGS sequence"/>
</dbReference>
<evidence type="ECO:0000259" key="7">
    <source>
        <dbReference type="PROSITE" id="PS50217"/>
    </source>
</evidence>